<dbReference type="AlphaFoldDB" id="A0A521C326"/>
<protein>
    <submittedName>
        <fullName evidence="3">Por secretion system C-terminal sorting domain-containing protein</fullName>
    </submittedName>
</protein>
<dbReference type="InterPro" id="IPR011050">
    <property type="entry name" value="Pectin_lyase_fold/virulence"/>
</dbReference>
<dbReference type="Proteomes" id="UP000317557">
    <property type="component" value="Unassembled WGS sequence"/>
</dbReference>
<gene>
    <name evidence="3" type="ORF">SAMN06265219_104113</name>
</gene>
<sequence length="573" mass="64087">MKKFILLLPAFILVLATSVSAQVTLDPAVAVNAQIAADTTADGSRTETTYLAEAGQYYYFDGTLETNFDLQILGPDGDTWIFDQEDPPVFFQFPAADGSARDMINLNEGGSVELRNAIFTGLLPNDVNISSIVRNFAGYKMIFDNNVFTDIRDHTTRSTGALEEFTVTNNLFINMDRRGGSPFGGMPFRIDAEVLELTFENNTLFNGARTFGNGGDFFTSEMTEIHNTLVNQQVNGHELHWFSAKQANNIYYNWSWRGRDLRTNGYEAPFTTFETHAGVKNNLDSVAIYQGFNAFYLDPAISNYWEDTINPMRADDSAHVRQSYLWNVDVDSTISADDNFTIGKNYWQLDPNFDVNPTKIDSMNGWNLANWTDATNYSDWRITPPITWNADGTPNKNWPIEMDLSYSNENLVGTDGLPLGDLNWFPDAKADYMANRDTYLAALEDSMTTATFVYEPGDSLSAFITMDNLPTSIESNNSNIPNKFYLSENYPNPFNPATTIKFGLPSQSKVTLSVFNVLGQKVFEFTEGSLSAGTHSVRFDASQLSSGMYIYRIQATDASGTNHISSKKMMLIK</sequence>
<keyword evidence="1" id="KW-0732">Signal</keyword>
<dbReference type="RefSeq" id="WP_142453727.1">
    <property type="nucleotide sequence ID" value="NZ_FXTP01000004.1"/>
</dbReference>
<reference evidence="3 4" key="1">
    <citation type="submission" date="2017-05" db="EMBL/GenBank/DDBJ databases">
        <authorList>
            <person name="Varghese N."/>
            <person name="Submissions S."/>
        </authorList>
    </citation>
    <scope>NUCLEOTIDE SEQUENCE [LARGE SCALE GENOMIC DNA]</scope>
    <source>
        <strain evidence="3 4">DSM 21985</strain>
    </source>
</reference>
<dbReference type="NCBIfam" id="TIGR04183">
    <property type="entry name" value="Por_Secre_tail"/>
    <property type="match status" value="1"/>
</dbReference>
<feature type="domain" description="Secretion system C-terminal sorting" evidence="2">
    <location>
        <begin position="490"/>
        <end position="559"/>
    </location>
</feature>
<dbReference type="SUPFAM" id="SSF51126">
    <property type="entry name" value="Pectin lyase-like"/>
    <property type="match status" value="1"/>
</dbReference>
<evidence type="ECO:0000259" key="2">
    <source>
        <dbReference type="Pfam" id="PF18962"/>
    </source>
</evidence>
<evidence type="ECO:0000313" key="4">
    <source>
        <dbReference type="Proteomes" id="UP000317557"/>
    </source>
</evidence>
<feature type="signal peptide" evidence="1">
    <location>
        <begin position="1"/>
        <end position="21"/>
    </location>
</feature>
<dbReference type="OrthoDB" id="9791748at2"/>
<evidence type="ECO:0000313" key="3">
    <source>
        <dbReference type="EMBL" id="SMO53852.1"/>
    </source>
</evidence>
<dbReference type="Pfam" id="PF18962">
    <property type="entry name" value="Por_Secre_tail"/>
    <property type="match status" value="1"/>
</dbReference>
<proteinExistence type="predicted"/>
<organism evidence="3 4">
    <name type="scientific">Gracilimonas mengyeensis</name>
    <dbReference type="NCBI Taxonomy" id="1302730"/>
    <lineage>
        <taxon>Bacteria</taxon>
        <taxon>Pseudomonadati</taxon>
        <taxon>Balneolota</taxon>
        <taxon>Balneolia</taxon>
        <taxon>Balneolales</taxon>
        <taxon>Balneolaceae</taxon>
        <taxon>Gracilimonas</taxon>
    </lineage>
</organism>
<evidence type="ECO:0000256" key="1">
    <source>
        <dbReference type="SAM" id="SignalP"/>
    </source>
</evidence>
<dbReference type="InterPro" id="IPR026444">
    <property type="entry name" value="Secre_tail"/>
</dbReference>
<keyword evidence="4" id="KW-1185">Reference proteome</keyword>
<accession>A0A521C326</accession>
<dbReference type="EMBL" id="FXTP01000004">
    <property type="protein sequence ID" value="SMO53852.1"/>
    <property type="molecule type" value="Genomic_DNA"/>
</dbReference>
<name>A0A521C326_9BACT</name>
<feature type="chain" id="PRO_5021822821" evidence="1">
    <location>
        <begin position="22"/>
        <end position="573"/>
    </location>
</feature>
<dbReference type="Gene3D" id="2.60.40.4070">
    <property type="match status" value="1"/>
</dbReference>